<evidence type="ECO:0000259" key="2">
    <source>
        <dbReference type="Pfam" id="PF09350"/>
    </source>
</evidence>
<proteinExistence type="predicted"/>
<sequence>MGERKPPGVTFESWVERQIRTAQERGDFDDLPGAGKPLPGAGAPLDEQWWIKQQIQREGISGDALLPTPLRLRREIERLPETVAELTTEQAVREVAGELNRRIVDHLRFPEGPRVAVAPVEVDALVEQWRSQRSQRSDSSEPDFTTAPQPDKPRRRRWFRR</sequence>
<dbReference type="InterPro" id="IPR018961">
    <property type="entry name" value="DnaJ_homolog_subfam-C_membr-28"/>
</dbReference>
<feature type="region of interest" description="Disordered" evidence="1">
    <location>
        <begin position="129"/>
        <end position="161"/>
    </location>
</feature>
<comment type="caution">
    <text evidence="3">The sequence shown here is derived from an EMBL/GenBank/DDBJ whole genome shotgun (WGS) entry which is preliminary data.</text>
</comment>
<evidence type="ECO:0000313" key="3">
    <source>
        <dbReference type="EMBL" id="MEB3366343.1"/>
    </source>
</evidence>
<keyword evidence="4" id="KW-1185">Reference proteome</keyword>
<protein>
    <submittedName>
        <fullName evidence="3">DUF1992 domain-containing protein</fullName>
    </submittedName>
</protein>
<dbReference type="EMBL" id="JAWLNX010000002">
    <property type="protein sequence ID" value="MEB3366343.1"/>
    <property type="molecule type" value="Genomic_DNA"/>
</dbReference>
<dbReference type="Proteomes" id="UP001327093">
    <property type="component" value="Unassembled WGS sequence"/>
</dbReference>
<feature type="region of interest" description="Disordered" evidence="1">
    <location>
        <begin position="24"/>
        <end position="43"/>
    </location>
</feature>
<organism evidence="3 4">
    <name type="scientific">Saccharopolyspora mangrovi</name>
    <dbReference type="NCBI Taxonomy" id="3082379"/>
    <lineage>
        <taxon>Bacteria</taxon>
        <taxon>Bacillati</taxon>
        <taxon>Actinomycetota</taxon>
        <taxon>Actinomycetes</taxon>
        <taxon>Pseudonocardiales</taxon>
        <taxon>Pseudonocardiaceae</taxon>
        <taxon>Saccharopolyspora</taxon>
    </lineage>
</organism>
<dbReference type="RefSeq" id="WP_324263921.1">
    <property type="nucleotide sequence ID" value="NZ_JAWLNX010000002.1"/>
</dbReference>
<name>A0ABU6A472_9PSEU</name>
<evidence type="ECO:0000313" key="4">
    <source>
        <dbReference type="Proteomes" id="UP001327093"/>
    </source>
</evidence>
<evidence type="ECO:0000256" key="1">
    <source>
        <dbReference type="SAM" id="MobiDB-lite"/>
    </source>
</evidence>
<feature type="compositionally biased region" description="Low complexity" evidence="1">
    <location>
        <begin position="31"/>
        <end position="43"/>
    </location>
</feature>
<reference evidence="3 4" key="1">
    <citation type="submission" date="2023-10" db="EMBL/GenBank/DDBJ databases">
        <title>Saccharopolyspora sp. nov., isolated from mangrove soil.</title>
        <authorList>
            <person name="Lu Y."/>
            <person name="Liu W."/>
        </authorList>
    </citation>
    <scope>NUCLEOTIDE SEQUENCE [LARGE SCALE GENOMIC DNA]</scope>
    <source>
        <strain evidence="3 4">S2-29</strain>
    </source>
</reference>
<accession>A0ABU6A472</accession>
<feature type="domain" description="DnaJ homologue subfamily C member 28 conserved" evidence="2">
    <location>
        <begin position="14"/>
        <end position="83"/>
    </location>
</feature>
<dbReference type="Pfam" id="PF09350">
    <property type="entry name" value="DJC28_CD"/>
    <property type="match status" value="1"/>
</dbReference>
<gene>
    <name evidence="3" type="ORF">R4I43_02905</name>
</gene>